<accession>A0ABU6RUE8</accession>
<name>A0ABU6RUE8_9FABA</name>
<comment type="caution">
    <text evidence="3">The sequence shown here is derived from an EMBL/GenBank/DDBJ whole genome shotgun (WGS) entry which is preliminary data.</text>
</comment>
<sequence length="106" mass="12491">MEKNMRDSRCFVVTLFDRHNSEFEATRASPIGRFSLGTYRVSLRNCTCDCGHFQALHYPCMHTVACCAHSRVNCGSYVHDVYRMSEVFNVYQLPFVPPFRRQKFRR</sequence>
<dbReference type="Proteomes" id="UP001341840">
    <property type="component" value="Unassembled WGS sequence"/>
</dbReference>
<evidence type="ECO:0000259" key="2">
    <source>
        <dbReference type="PROSITE" id="PS50966"/>
    </source>
</evidence>
<keyword evidence="1" id="KW-0479">Metal-binding</keyword>
<reference evidence="3 4" key="1">
    <citation type="journal article" date="2023" name="Plants (Basel)">
        <title>Bridging the Gap: Combining Genomics and Transcriptomics Approaches to Understand Stylosanthes scabra, an Orphan Legume from the Brazilian Caatinga.</title>
        <authorList>
            <person name="Ferreira-Neto J.R.C."/>
            <person name="da Silva M.D."/>
            <person name="Binneck E."/>
            <person name="de Melo N.F."/>
            <person name="da Silva R.H."/>
            <person name="de Melo A.L.T.M."/>
            <person name="Pandolfi V."/>
            <person name="Bustamante F.O."/>
            <person name="Brasileiro-Vidal A.C."/>
            <person name="Benko-Iseppon A.M."/>
        </authorList>
    </citation>
    <scope>NUCLEOTIDE SEQUENCE [LARGE SCALE GENOMIC DNA]</scope>
    <source>
        <tissue evidence="3">Leaves</tissue>
    </source>
</reference>
<proteinExistence type="predicted"/>
<evidence type="ECO:0000256" key="1">
    <source>
        <dbReference type="PROSITE-ProRule" id="PRU00325"/>
    </source>
</evidence>
<keyword evidence="1" id="KW-0863">Zinc-finger</keyword>
<gene>
    <name evidence="3" type="ORF">PIB30_089471</name>
</gene>
<dbReference type="EMBL" id="JASCZI010031883">
    <property type="protein sequence ID" value="MED6127590.1"/>
    <property type="molecule type" value="Genomic_DNA"/>
</dbReference>
<evidence type="ECO:0000313" key="4">
    <source>
        <dbReference type="Proteomes" id="UP001341840"/>
    </source>
</evidence>
<dbReference type="Pfam" id="PF04434">
    <property type="entry name" value="SWIM"/>
    <property type="match status" value="1"/>
</dbReference>
<keyword evidence="1" id="KW-0862">Zinc</keyword>
<dbReference type="PROSITE" id="PS50966">
    <property type="entry name" value="ZF_SWIM"/>
    <property type="match status" value="1"/>
</dbReference>
<evidence type="ECO:0000313" key="3">
    <source>
        <dbReference type="EMBL" id="MED6127590.1"/>
    </source>
</evidence>
<keyword evidence="4" id="KW-1185">Reference proteome</keyword>
<organism evidence="3 4">
    <name type="scientific">Stylosanthes scabra</name>
    <dbReference type="NCBI Taxonomy" id="79078"/>
    <lineage>
        <taxon>Eukaryota</taxon>
        <taxon>Viridiplantae</taxon>
        <taxon>Streptophyta</taxon>
        <taxon>Embryophyta</taxon>
        <taxon>Tracheophyta</taxon>
        <taxon>Spermatophyta</taxon>
        <taxon>Magnoliopsida</taxon>
        <taxon>eudicotyledons</taxon>
        <taxon>Gunneridae</taxon>
        <taxon>Pentapetalae</taxon>
        <taxon>rosids</taxon>
        <taxon>fabids</taxon>
        <taxon>Fabales</taxon>
        <taxon>Fabaceae</taxon>
        <taxon>Papilionoideae</taxon>
        <taxon>50 kb inversion clade</taxon>
        <taxon>dalbergioids sensu lato</taxon>
        <taxon>Dalbergieae</taxon>
        <taxon>Pterocarpus clade</taxon>
        <taxon>Stylosanthes</taxon>
    </lineage>
</organism>
<dbReference type="InterPro" id="IPR007527">
    <property type="entry name" value="Znf_SWIM"/>
</dbReference>
<feature type="domain" description="SWIM-type" evidence="2">
    <location>
        <begin position="39"/>
        <end position="71"/>
    </location>
</feature>
<protein>
    <recommendedName>
        <fullName evidence="2">SWIM-type domain-containing protein</fullName>
    </recommendedName>
</protein>